<dbReference type="Pfam" id="PF11343">
    <property type="entry name" value="DUF3145"/>
    <property type="match status" value="1"/>
</dbReference>
<dbReference type="Proteomes" id="UP000249091">
    <property type="component" value="Chromosome 1"/>
</dbReference>
<evidence type="ECO:0000313" key="2">
    <source>
        <dbReference type="Proteomes" id="UP000249091"/>
    </source>
</evidence>
<reference evidence="1 2" key="1">
    <citation type="submission" date="2018-06" db="EMBL/GenBank/DDBJ databases">
        <authorList>
            <consortium name="Pathogen Informatics"/>
            <person name="Doyle S."/>
        </authorList>
    </citation>
    <scope>NUCLEOTIDE SEQUENCE [LARGE SCALE GENOMIC DNA]</scope>
    <source>
        <strain evidence="1 2">NCTC10994</strain>
    </source>
</reference>
<organism evidence="1 2">
    <name type="scientific">Rhodococcus coprophilus</name>
    <dbReference type="NCBI Taxonomy" id="38310"/>
    <lineage>
        <taxon>Bacteria</taxon>
        <taxon>Bacillati</taxon>
        <taxon>Actinomycetota</taxon>
        <taxon>Actinomycetes</taxon>
        <taxon>Mycobacteriales</taxon>
        <taxon>Nocardiaceae</taxon>
        <taxon>Rhodococcus</taxon>
    </lineage>
</organism>
<sequence length="168" mass="18298">MRVSNQFADATTGVIYIHSSPAAVCPHIEWALAATLNSRPELTWTGQPADVGVLRTSVDWVGPVGTAGRLADALLVWPMLRFEITENPSEGVDGERYSYVPRLGLWRGCTSANGDIVVGEMRLRAMLASSDTAADLHRALGTAWDEELEPYRSGDEGAEVTWLRRDVG</sequence>
<evidence type="ECO:0000313" key="1">
    <source>
        <dbReference type="EMBL" id="SQI39581.1"/>
    </source>
</evidence>
<dbReference type="EMBL" id="LS483468">
    <property type="protein sequence ID" value="SQI39581.1"/>
    <property type="molecule type" value="Genomic_DNA"/>
</dbReference>
<dbReference type="STRING" id="1219011.GCA_001895045_01213"/>
<name>A0A2X4ULL3_9NOCA</name>
<dbReference type="RefSeq" id="WP_072699231.1">
    <property type="nucleotide sequence ID" value="NZ_JAFBBL010000001.1"/>
</dbReference>
<dbReference type="InterPro" id="IPR021491">
    <property type="entry name" value="DUF3145"/>
</dbReference>
<keyword evidence="2" id="KW-1185">Reference proteome</keyword>
<protein>
    <submittedName>
        <fullName evidence="1">Protein of uncharacterized function (DUF3145)</fullName>
    </submittedName>
</protein>
<dbReference type="AlphaFoldDB" id="A0A2X4ULL3"/>
<accession>A0A2X4ULL3</accession>
<dbReference type="KEGG" id="rcr:NCTC10994_04195"/>
<proteinExistence type="predicted"/>
<gene>
    <name evidence="1" type="ORF">NCTC10994_04195</name>
</gene>